<dbReference type="STRING" id="441112.SAMN04488094_1097"/>
<dbReference type="RefSeq" id="WP_093361396.1">
    <property type="nucleotide sequence ID" value="NZ_FOLG01000009.1"/>
</dbReference>
<dbReference type="EMBL" id="FOLG01000009">
    <property type="protein sequence ID" value="SFC76301.1"/>
    <property type="molecule type" value="Genomic_DNA"/>
</dbReference>
<dbReference type="Pfam" id="PF06114">
    <property type="entry name" value="Peptidase_M78"/>
    <property type="match status" value="1"/>
</dbReference>
<evidence type="ECO:0000313" key="3">
    <source>
        <dbReference type="Proteomes" id="UP000198728"/>
    </source>
</evidence>
<dbReference type="InterPro" id="IPR010359">
    <property type="entry name" value="IrrE_HExxH"/>
</dbReference>
<evidence type="ECO:0000259" key="1">
    <source>
        <dbReference type="Pfam" id="PF06114"/>
    </source>
</evidence>
<dbReference type="AlphaFoldDB" id="A0A1I1LT76"/>
<feature type="domain" description="IrrE N-terminal-like" evidence="1">
    <location>
        <begin position="88"/>
        <end position="167"/>
    </location>
</feature>
<dbReference type="Gene3D" id="1.10.10.2910">
    <property type="match status" value="1"/>
</dbReference>
<gene>
    <name evidence="2" type="ORF">SAMN04488094_1097</name>
</gene>
<protein>
    <recommendedName>
        <fullName evidence="1">IrrE N-terminal-like domain-containing protein</fullName>
    </recommendedName>
</protein>
<evidence type="ECO:0000313" key="2">
    <source>
        <dbReference type="EMBL" id="SFC76301.1"/>
    </source>
</evidence>
<proteinExistence type="predicted"/>
<sequence>MRRPDDCSLTPSQLARVRAEAERALREAGALGVFPTPVEAIMTVAKVKEVKEDVLNPSFIDKLRSSTEQAGGALKRALGKVMGLFHASAGLLFLDQTMMAVKKRFVRLHESGHGFMPWQRSMYALVEDCENALDPDAAELFDREANVFAAEVLFQLDSFRDIAEGEKFSIWTPVKLSKKFDASIYACVRQYVSKNHRACAVVVLNMPEFVEGDGFRATLRRPVQSDSFTTIFGDHDWKPFYTPDDDIGALIPINGQRSSGQRSLVLVDRNGDRHECVAESFTQTHQVFVLIHVTKTLAAPRPIFFKAV</sequence>
<keyword evidence="3" id="KW-1185">Reference proteome</keyword>
<name>A0A1I1LT76_9RHOB</name>
<dbReference type="Proteomes" id="UP000198728">
    <property type="component" value="Unassembled WGS sequence"/>
</dbReference>
<reference evidence="2 3" key="1">
    <citation type="submission" date="2016-10" db="EMBL/GenBank/DDBJ databases">
        <authorList>
            <person name="de Groot N.N."/>
        </authorList>
    </citation>
    <scope>NUCLEOTIDE SEQUENCE [LARGE SCALE GENOMIC DNA]</scope>
    <source>
        <strain evidence="2 3">DSM 19548</strain>
    </source>
</reference>
<dbReference type="OrthoDB" id="9794834at2"/>
<accession>A0A1I1LT76</accession>
<organism evidence="2 3">
    <name type="scientific">Tropicimonas isoalkanivorans</name>
    <dbReference type="NCBI Taxonomy" id="441112"/>
    <lineage>
        <taxon>Bacteria</taxon>
        <taxon>Pseudomonadati</taxon>
        <taxon>Pseudomonadota</taxon>
        <taxon>Alphaproteobacteria</taxon>
        <taxon>Rhodobacterales</taxon>
        <taxon>Roseobacteraceae</taxon>
        <taxon>Tropicimonas</taxon>
    </lineage>
</organism>